<dbReference type="PANTHER" id="PTHR35848:SF9">
    <property type="entry name" value="SLL1358 PROTEIN"/>
    <property type="match status" value="1"/>
</dbReference>
<keyword evidence="1" id="KW-0479">Metal-binding</keyword>
<dbReference type="RefSeq" id="WP_269126062.1">
    <property type="nucleotide sequence ID" value="NZ_JAPUBN010000017.1"/>
</dbReference>
<reference evidence="3" key="1">
    <citation type="submission" date="2022-12" db="EMBL/GenBank/DDBJ databases">
        <title>Marinomonas 15G1-11 sp. nov, isolated from marine algae.</title>
        <authorList>
            <person name="Butt M."/>
            <person name="Choi D.G."/>
            <person name="Kim J.M."/>
            <person name="Lee J.K."/>
            <person name="Baek J.H."/>
            <person name="Jeon C.O."/>
        </authorList>
    </citation>
    <scope>NUCLEOTIDE SEQUENCE</scope>
    <source>
        <strain evidence="3">15G1-11</strain>
    </source>
</reference>
<dbReference type="SUPFAM" id="SSF51182">
    <property type="entry name" value="RmlC-like cupins"/>
    <property type="match status" value="1"/>
</dbReference>
<evidence type="ECO:0000256" key="1">
    <source>
        <dbReference type="ARBA" id="ARBA00022723"/>
    </source>
</evidence>
<evidence type="ECO:0000313" key="3">
    <source>
        <dbReference type="EMBL" id="MCZ2722436.1"/>
    </source>
</evidence>
<dbReference type="EMBL" id="JAPUBN010000017">
    <property type="protein sequence ID" value="MCZ2722436.1"/>
    <property type="molecule type" value="Genomic_DNA"/>
</dbReference>
<sequence length="160" mass="17984">MEKYILKKDEIDGYEGIQKTHFLNSNAKRLNKSLGDLTGLTGFGFHIIEILPGHESTETHVHYHEDECVYILEGEAEATIGNEVYHVSTGDFIGYRAGGSAHNLRNIGSSVLKCIVVGQRLEHDVADYPKLEKRIYRQQGMPWNLVDMDSIQEPVAGKKV</sequence>
<organism evidence="3 4">
    <name type="scientific">Marinomonas phaeophyticola</name>
    <dbReference type="NCBI Taxonomy" id="3004091"/>
    <lineage>
        <taxon>Bacteria</taxon>
        <taxon>Pseudomonadati</taxon>
        <taxon>Pseudomonadota</taxon>
        <taxon>Gammaproteobacteria</taxon>
        <taxon>Oceanospirillales</taxon>
        <taxon>Oceanospirillaceae</taxon>
        <taxon>Marinomonas</taxon>
    </lineage>
</organism>
<evidence type="ECO:0000259" key="2">
    <source>
        <dbReference type="Pfam" id="PF07883"/>
    </source>
</evidence>
<proteinExistence type="predicted"/>
<gene>
    <name evidence="3" type="ORF">O1D97_12650</name>
</gene>
<dbReference type="PANTHER" id="PTHR35848">
    <property type="entry name" value="OXALATE-BINDING PROTEIN"/>
    <property type="match status" value="1"/>
</dbReference>
<comment type="caution">
    <text evidence="3">The sequence shown here is derived from an EMBL/GenBank/DDBJ whole genome shotgun (WGS) entry which is preliminary data.</text>
</comment>
<dbReference type="Pfam" id="PF07883">
    <property type="entry name" value="Cupin_2"/>
    <property type="match status" value="1"/>
</dbReference>
<dbReference type="Proteomes" id="UP001149719">
    <property type="component" value="Unassembled WGS sequence"/>
</dbReference>
<dbReference type="InterPro" id="IPR014710">
    <property type="entry name" value="RmlC-like_jellyroll"/>
</dbReference>
<dbReference type="CDD" id="cd02224">
    <property type="entry name" value="cupin_SPO2919-like"/>
    <property type="match status" value="1"/>
</dbReference>
<name>A0ABT4JVN0_9GAMM</name>
<dbReference type="Gene3D" id="2.60.120.10">
    <property type="entry name" value="Jelly Rolls"/>
    <property type="match status" value="1"/>
</dbReference>
<feature type="domain" description="Cupin type-2" evidence="2">
    <location>
        <begin position="47"/>
        <end position="117"/>
    </location>
</feature>
<accession>A0ABT4JVN0</accession>
<dbReference type="InterPro" id="IPR051610">
    <property type="entry name" value="GPI/OXD"/>
</dbReference>
<dbReference type="InterPro" id="IPR013096">
    <property type="entry name" value="Cupin_2"/>
</dbReference>
<evidence type="ECO:0000313" key="4">
    <source>
        <dbReference type="Proteomes" id="UP001149719"/>
    </source>
</evidence>
<dbReference type="InterPro" id="IPR011051">
    <property type="entry name" value="RmlC_Cupin_sf"/>
</dbReference>
<protein>
    <submittedName>
        <fullName evidence="3">Cupin domain-containing protein</fullName>
    </submittedName>
</protein>
<keyword evidence="4" id="KW-1185">Reference proteome</keyword>